<name>A0A9X1QJT8_9SPHN</name>
<accession>A0A9X1QJT8</accession>
<feature type="domain" description="Histidine kinase" evidence="10">
    <location>
        <begin position="483"/>
        <end position="685"/>
    </location>
</feature>
<keyword evidence="8" id="KW-0902">Two-component regulatory system</keyword>
<evidence type="ECO:0000259" key="10">
    <source>
        <dbReference type="PROSITE" id="PS50109"/>
    </source>
</evidence>
<feature type="transmembrane region" description="Helical" evidence="9">
    <location>
        <begin position="37"/>
        <end position="59"/>
    </location>
</feature>
<comment type="caution">
    <text evidence="11">The sequence shown here is derived from an EMBL/GenBank/DDBJ whole genome shotgun (WGS) entry which is preliminary data.</text>
</comment>
<keyword evidence="12" id="KW-1185">Reference proteome</keyword>
<feature type="transmembrane region" description="Helical" evidence="9">
    <location>
        <begin position="93"/>
        <end position="114"/>
    </location>
</feature>
<dbReference type="PROSITE" id="PS50109">
    <property type="entry name" value="HIS_KIN"/>
    <property type="match status" value="1"/>
</dbReference>
<keyword evidence="3" id="KW-0597">Phosphoprotein</keyword>
<dbReference type="PANTHER" id="PTHR43065">
    <property type="entry name" value="SENSOR HISTIDINE KINASE"/>
    <property type="match status" value="1"/>
</dbReference>
<dbReference type="AlphaFoldDB" id="A0A9X1QJT8"/>
<dbReference type="InterPro" id="IPR036890">
    <property type="entry name" value="HATPase_C_sf"/>
</dbReference>
<dbReference type="SMART" id="SM00387">
    <property type="entry name" value="HATPase_c"/>
    <property type="match status" value="1"/>
</dbReference>
<dbReference type="PANTHER" id="PTHR43065:SF10">
    <property type="entry name" value="PEROXIDE STRESS-ACTIVATED HISTIDINE KINASE MAK3"/>
    <property type="match status" value="1"/>
</dbReference>
<evidence type="ECO:0000256" key="5">
    <source>
        <dbReference type="ARBA" id="ARBA00022741"/>
    </source>
</evidence>
<dbReference type="Gene3D" id="3.30.450.40">
    <property type="match status" value="1"/>
</dbReference>
<feature type="transmembrane region" description="Helical" evidence="9">
    <location>
        <begin position="126"/>
        <end position="149"/>
    </location>
</feature>
<protein>
    <recommendedName>
        <fullName evidence="2">histidine kinase</fullName>
        <ecNumber evidence="2">2.7.13.3</ecNumber>
    </recommendedName>
</protein>
<dbReference type="EMBL" id="JAKFGM010000001">
    <property type="protein sequence ID" value="MCF2513477.1"/>
    <property type="molecule type" value="Genomic_DNA"/>
</dbReference>
<dbReference type="InterPro" id="IPR004358">
    <property type="entry name" value="Sig_transdc_His_kin-like_C"/>
</dbReference>
<keyword evidence="4 11" id="KW-0808">Transferase</keyword>
<feature type="transmembrane region" description="Helical" evidence="9">
    <location>
        <begin position="6"/>
        <end position="25"/>
    </location>
</feature>
<evidence type="ECO:0000256" key="7">
    <source>
        <dbReference type="ARBA" id="ARBA00022840"/>
    </source>
</evidence>
<dbReference type="GO" id="GO:0004673">
    <property type="term" value="F:protein histidine kinase activity"/>
    <property type="evidence" value="ECO:0007669"/>
    <property type="project" value="UniProtKB-EC"/>
</dbReference>
<evidence type="ECO:0000256" key="4">
    <source>
        <dbReference type="ARBA" id="ARBA00022679"/>
    </source>
</evidence>
<organism evidence="11 12">
    <name type="scientific">Sphingomonas cremea</name>
    <dbReference type="NCBI Taxonomy" id="2904799"/>
    <lineage>
        <taxon>Bacteria</taxon>
        <taxon>Pseudomonadati</taxon>
        <taxon>Pseudomonadota</taxon>
        <taxon>Alphaproteobacteria</taxon>
        <taxon>Sphingomonadales</taxon>
        <taxon>Sphingomonadaceae</taxon>
        <taxon>Sphingomonas</taxon>
    </lineage>
</organism>
<evidence type="ECO:0000256" key="6">
    <source>
        <dbReference type="ARBA" id="ARBA00022777"/>
    </source>
</evidence>
<dbReference type="SUPFAM" id="SSF55781">
    <property type="entry name" value="GAF domain-like"/>
    <property type="match status" value="1"/>
</dbReference>
<keyword evidence="9" id="KW-0812">Transmembrane</keyword>
<keyword evidence="6 11" id="KW-0418">Kinase</keyword>
<feature type="transmembrane region" description="Helical" evidence="9">
    <location>
        <begin position="193"/>
        <end position="210"/>
    </location>
</feature>
<dbReference type="InterPro" id="IPR014265">
    <property type="entry name" value="XrtA/PrsK"/>
</dbReference>
<keyword evidence="9" id="KW-1133">Transmembrane helix</keyword>
<feature type="transmembrane region" description="Helical" evidence="9">
    <location>
        <begin position="65"/>
        <end position="81"/>
    </location>
</feature>
<dbReference type="PRINTS" id="PR00344">
    <property type="entry name" value="BCTRLSENSOR"/>
</dbReference>
<feature type="transmembrane region" description="Helical" evidence="9">
    <location>
        <begin position="161"/>
        <end position="181"/>
    </location>
</feature>
<dbReference type="EC" id="2.7.13.3" evidence="2"/>
<gene>
    <name evidence="11" type="primary">prsK</name>
    <name evidence="11" type="ORF">LVY65_00115</name>
</gene>
<evidence type="ECO:0000256" key="2">
    <source>
        <dbReference type="ARBA" id="ARBA00012438"/>
    </source>
</evidence>
<comment type="catalytic activity">
    <reaction evidence="1">
        <text>ATP + protein L-histidine = ADP + protein N-phospho-L-histidine.</text>
        <dbReference type="EC" id="2.7.13.3"/>
    </reaction>
</comment>
<evidence type="ECO:0000256" key="8">
    <source>
        <dbReference type="ARBA" id="ARBA00023012"/>
    </source>
</evidence>
<dbReference type="SUPFAM" id="SSF55874">
    <property type="entry name" value="ATPase domain of HSP90 chaperone/DNA topoisomerase II/histidine kinase"/>
    <property type="match status" value="1"/>
</dbReference>
<dbReference type="Pfam" id="PF02518">
    <property type="entry name" value="HATPase_c"/>
    <property type="match status" value="1"/>
</dbReference>
<dbReference type="InterPro" id="IPR005467">
    <property type="entry name" value="His_kinase_dom"/>
</dbReference>
<dbReference type="Gene3D" id="3.30.565.10">
    <property type="entry name" value="Histidine kinase-like ATPase, C-terminal domain"/>
    <property type="match status" value="1"/>
</dbReference>
<evidence type="ECO:0000313" key="11">
    <source>
        <dbReference type="EMBL" id="MCF2513477.1"/>
    </source>
</evidence>
<keyword evidence="9" id="KW-0472">Membrane</keyword>
<dbReference type="InterPro" id="IPR029016">
    <property type="entry name" value="GAF-like_dom_sf"/>
</dbReference>
<dbReference type="GO" id="GO:0005524">
    <property type="term" value="F:ATP binding"/>
    <property type="evidence" value="ECO:0007669"/>
    <property type="project" value="UniProtKB-KW"/>
</dbReference>
<feature type="transmembrane region" description="Helical" evidence="9">
    <location>
        <begin position="222"/>
        <end position="244"/>
    </location>
</feature>
<dbReference type="RefSeq" id="WP_235065988.1">
    <property type="nucleotide sequence ID" value="NZ_JAKFGM010000001.1"/>
</dbReference>
<keyword evidence="7" id="KW-0067">ATP-binding</keyword>
<keyword evidence="5" id="KW-0547">Nucleotide-binding</keyword>
<reference evidence="11" key="1">
    <citation type="submission" date="2022-01" db="EMBL/GenBank/DDBJ databases">
        <authorList>
            <person name="Jo J.-H."/>
            <person name="Im W.-T."/>
        </authorList>
    </citation>
    <scope>NUCLEOTIDE SEQUENCE</scope>
    <source>
        <strain evidence="11">G124</strain>
    </source>
</reference>
<sequence length="695" mass="74571">METLIAFWAHALAAALFASLTLWELRRGVAESEQRMLLAAFALTGVWAWITAMAPTSMLAAYSETARNLVWVGVLYRLAGIDGSEEQRGVRPVYAAVAAVLGLQLVVDALPLVVETDGISSNHALVVTAIILRLTAAAGALVLVHNLYGQAAPSSRGSIRLAMIALAIMWGYDLNLYTIAYFDPGSAKGLFDWRGLALALAAPLFAVGGTQDDRWRIRLSRAATFQSLSLLAITAYLAVMSVLVTGLRGSGVDWTRALLIALLAAITVAAIVLLPSSRARGWAKVKIAKHFFEHRYDYRTEWLRFTETIGATGPKAAPLGERVIKAFADILDAPGGLLLVADESGSIEPAASWNWSGSSNLGSAIPSAEALNFWLSVGAEGRIIDFDALGGGWADARDRELDIPAPLLGEEQAWTGVPLIHEDRLVGLVLMAAPDYRRPLDWEDFDLLRTAGRQAASSLAEAHGQQALMNAQRFEDFNRRFAFILHDVKNLVSQLSLLARNAERHADNAEFRADMVATLKGSVGKMNDLLARLAPAPDQRPARPEPTPLRPLVASAIAANRGDHDIMLLGDGNLWVMADPLMLEQAIGHLVQNAVDASSPSQPVTVRMSDEDRDVLITVADTGTGMDADFIRTRLFQPFASTKKGGFGVGAFEAKSLIAAMGGRLSVESKAGEGSSFTISLNAAQPAAEPKRKSA</sequence>
<dbReference type="Proteomes" id="UP001139410">
    <property type="component" value="Unassembled WGS sequence"/>
</dbReference>
<proteinExistence type="predicted"/>
<dbReference type="GO" id="GO:0000160">
    <property type="term" value="P:phosphorelay signal transduction system"/>
    <property type="evidence" value="ECO:0007669"/>
    <property type="project" value="UniProtKB-KW"/>
</dbReference>
<dbReference type="NCBIfam" id="TIGR02916">
    <property type="entry name" value="PEP_his_kin"/>
    <property type="match status" value="1"/>
</dbReference>
<evidence type="ECO:0000256" key="9">
    <source>
        <dbReference type="SAM" id="Phobius"/>
    </source>
</evidence>
<evidence type="ECO:0000313" key="12">
    <source>
        <dbReference type="Proteomes" id="UP001139410"/>
    </source>
</evidence>
<evidence type="ECO:0000256" key="3">
    <source>
        <dbReference type="ARBA" id="ARBA00022553"/>
    </source>
</evidence>
<dbReference type="InterPro" id="IPR003594">
    <property type="entry name" value="HATPase_dom"/>
</dbReference>
<feature type="transmembrane region" description="Helical" evidence="9">
    <location>
        <begin position="256"/>
        <end position="274"/>
    </location>
</feature>
<evidence type="ECO:0000256" key="1">
    <source>
        <dbReference type="ARBA" id="ARBA00000085"/>
    </source>
</evidence>